<dbReference type="EMBL" id="BLQM01000505">
    <property type="protein sequence ID" value="GMH92819.1"/>
    <property type="molecule type" value="Genomic_DNA"/>
</dbReference>
<organism evidence="2 3">
    <name type="scientific">Triparma laevis f. inornata</name>
    <dbReference type="NCBI Taxonomy" id="1714386"/>
    <lineage>
        <taxon>Eukaryota</taxon>
        <taxon>Sar</taxon>
        <taxon>Stramenopiles</taxon>
        <taxon>Ochrophyta</taxon>
        <taxon>Bolidophyceae</taxon>
        <taxon>Parmales</taxon>
        <taxon>Triparmaceae</taxon>
        <taxon>Triparma</taxon>
    </lineage>
</organism>
<dbReference type="Proteomes" id="UP001162640">
    <property type="component" value="Unassembled WGS sequence"/>
</dbReference>
<feature type="transmembrane region" description="Helical" evidence="1">
    <location>
        <begin position="30"/>
        <end position="47"/>
    </location>
</feature>
<evidence type="ECO:0000256" key="1">
    <source>
        <dbReference type="SAM" id="Phobius"/>
    </source>
</evidence>
<comment type="caution">
    <text evidence="2">The sequence shown here is derived from an EMBL/GenBank/DDBJ whole genome shotgun (WGS) entry which is preliminary data.</text>
</comment>
<accession>A0A9W7BLE5</accession>
<name>A0A9W7BLE5_9STRA</name>
<keyword evidence="1" id="KW-0472">Membrane</keyword>
<evidence type="ECO:0000313" key="2">
    <source>
        <dbReference type="EMBL" id="GMH92819.1"/>
    </source>
</evidence>
<sequence>MFKTNGGMWDQSSASYWKDQEKKKARQKKLIAVGCGVLIALMFIVMSRSSGGVDESASKGVPERPAIDSVVINDCMTAHTNYHRTYTGDCGRVCKDTLAIPPVPGVYRTCLEGCTLGINMAYGITCKQGSVDDCQHAQSLGCVEICKPREVRTSLGAKRQETQPAPKIHRQCLMACKEGFNEACAKGQQPLEDIVNDHWTALKKRAKAKQDL</sequence>
<keyword evidence="1" id="KW-1133">Transmembrane helix</keyword>
<evidence type="ECO:0000313" key="3">
    <source>
        <dbReference type="Proteomes" id="UP001162640"/>
    </source>
</evidence>
<gene>
    <name evidence="2" type="ORF">TL16_g12461</name>
</gene>
<keyword evidence="1" id="KW-0812">Transmembrane</keyword>
<protein>
    <submittedName>
        <fullName evidence="2">Uncharacterized protein</fullName>
    </submittedName>
</protein>
<proteinExistence type="predicted"/>
<reference evidence="3" key="1">
    <citation type="journal article" date="2023" name="Commun. Biol.">
        <title>Genome analysis of Parmales, the sister group of diatoms, reveals the evolutionary specialization of diatoms from phago-mixotrophs to photoautotrophs.</title>
        <authorList>
            <person name="Ban H."/>
            <person name="Sato S."/>
            <person name="Yoshikawa S."/>
            <person name="Yamada K."/>
            <person name="Nakamura Y."/>
            <person name="Ichinomiya M."/>
            <person name="Sato N."/>
            <person name="Blanc-Mathieu R."/>
            <person name="Endo H."/>
            <person name="Kuwata A."/>
            <person name="Ogata H."/>
        </authorList>
    </citation>
    <scope>NUCLEOTIDE SEQUENCE [LARGE SCALE GENOMIC DNA]</scope>
</reference>
<dbReference type="AlphaFoldDB" id="A0A9W7BLE5"/>